<proteinExistence type="predicted"/>
<dbReference type="Proteomes" id="UP001524587">
    <property type="component" value="Unassembled WGS sequence"/>
</dbReference>
<sequence length="159" mass="17467">MSATPRTELDLTDLPRMDQSLLWAIRTWVLGRRLGEDMGAKIEAVFRHIGVADASHPLEGFLWVLSQGLTRSLQVNCTCQTAVSPDETRLLAVFEWLAEDKPDEAETMLSDMANERAALLALDCALRVVLQFRAGGHGSAPVERATGKVVSLAQARMVH</sequence>
<keyword evidence="2" id="KW-1185">Reference proteome</keyword>
<dbReference type="EMBL" id="JAMSKV010000001">
    <property type="protein sequence ID" value="MCQ8277293.1"/>
    <property type="molecule type" value="Genomic_DNA"/>
</dbReference>
<dbReference type="RefSeq" id="WP_422862725.1">
    <property type="nucleotide sequence ID" value="NZ_JAMSKV010000001.1"/>
</dbReference>
<name>A0ABT1W645_9PROT</name>
<gene>
    <name evidence="1" type="ORF">NFI95_02365</name>
</gene>
<evidence type="ECO:0000313" key="2">
    <source>
        <dbReference type="Proteomes" id="UP001524587"/>
    </source>
</evidence>
<reference evidence="1 2" key="1">
    <citation type="submission" date="2022-06" db="EMBL/GenBank/DDBJ databases">
        <title>Endosaccharibacter gen. nov., sp. nov., endophytic bacteria isolated from sugarcane.</title>
        <authorList>
            <person name="Pitiwittayakul N."/>
            <person name="Yukphan P."/>
            <person name="Charoenyingcharoen P."/>
            <person name="Tanasupawat S."/>
        </authorList>
    </citation>
    <scope>NUCLEOTIDE SEQUENCE [LARGE SCALE GENOMIC DNA]</scope>
    <source>
        <strain evidence="1 2">KSS8</strain>
    </source>
</reference>
<evidence type="ECO:0000313" key="1">
    <source>
        <dbReference type="EMBL" id="MCQ8277293.1"/>
    </source>
</evidence>
<comment type="caution">
    <text evidence="1">The sequence shown here is derived from an EMBL/GenBank/DDBJ whole genome shotgun (WGS) entry which is preliminary data.</text>
</comment>
<protein>
    <submittedName>
        <fullName evidence="1">Uncharacterized protein</fullName>
    </submittedName>
</protein>
<organism evidence="1 2">
    <name type="scientific">Endosaccharibacter trunci</name>
    <dbReference type="NCBI Taxonomy" id="2812733"/>
    <lineage>
        <taxon>Bacteria</taxon>
        <taxon>Pseudomonadati</taxon>
        <taxon>Pseudomonadota</taxon>
        <taxon>Alphaproteobacteria</taxon>
        <taxon>Acetobacterales</taxon>
        <taxon>Acetobacteraceae</taxon>
        <taxon>Endosaccharibacter</taxon>
    </lineage>
</organism>
<accession>A0ABT1W645</accession>